<protein>
    <submittedName>
        <fullName evidence="1">Uncharacterized protein</fullName>
    </submittedName>
</protein>
<reference evidence="1" key="2">
    <citation type="journal article" date="2015" name="Fish Shellfish Immunol.">
        <title>Early steps in the European eel (Anguilla anguilla)-Vibrio vulnificus interaction in the gills: Role of the RtxA13 toxin.</title>
        <authorList>
            <person name="Callol A."/>
            <person name="Pajuelo D."/>
            <person name="Ebbesson L."/>
            <person name="Teles M."/>
            <person name="MacKenzie S."/>
            <person name="Amaro C."/>
        </authorList>
    </citation>
    <scope>NUCLEOTIDE SEQUENCE</scope>
</reference>
<reference evidence="1" key="1">
    <citation type="submission" date="2014-11" db="EMBL/GenBank/DDBJ databases">
        <authorList>
            <person name="Amaro Gonzalez C."/>
        </authorList>
    </citation>
    <scope>NUCLEOTIDE SEQUENCE</scope>
</reference>
<organism evidence="1">
    <name type="scientific">Anguilla anguilla</name>
    <name type="common">European freshwater eel</name>
    <name type="synonym">Muraena anguilla</name>
    <dbReference type="NCBI Taxonomy" id="7936"/>
    <lineage>
        <taxon>Eukaryota</taxon>
        <taxon>Metazoa</taxon>
        <taxon>Chordata</taxon>
        <taxon>Craniata</taxon>
        <taxon>Vertebrata</taxon>
        <taxon>Euteleostomi</taxon>
        <taxon>Actinopterygii</taxon>
        <taxon>Neopterygii</taxon>
        <taxon>Teleostei</taxon>
        <taxon>Anguilliformes</taxon>
        <taxon>Anguillidae</taxon>
        <taxon>Anguilla</taxon>
    </lineage>
</organism>
<dbReference type="AlphaFoldDB" id="A0A0E9QIW2"/>
<accession>A0A0E9QIW2</accession>
<evidence type="ECO:0000313" key="1">
    <source>
        <dbReference type="EMBL" id="JAH16816.1"/>
    </source>
</evidence>
<sequence>MTLIHKHICCLWDISSVSSRLGMASAFKIKMVINRL</sequence>
<name>A0A0E9QIW2_ANGAN</name>
<dbReference type="EMBL" id="GBXM01091761">
    <property type="protein sequence ID" value="JAH16816.1"/>
    <property type="molecule type" value="Transcribed_RNA"/>
</dbReference>
<proteinExistence type="predicted"/>